<dbReference type="GO" id="GO:0070566">
    <property type="term" value="F:adenylyltransferase activity"/>
    <property type="evidence" value="ECO:0007669"/>
    <property type="project" value="TreeGrafter"/>
</dbReference>
<dbReference type="PANTHER" id="PTHR22754:SF32">
    <property type="entry name" value="DISCO-INTERACTING PROTEIN 2"/>
    <property type="match status" value="1"/>
</dbReference>
<dbReference type="SUPFAM" id="SSF56801">
    <property type="entry name" value="Acetyl-CoA synthetase-like"/>
    <property type="match status" value="1"/>
</dbReference>
<protein>
    <submittedName>
        <fullName evidence="2">AMP-binding domain-containing protein</fullName>
    </submittedName>
</protein>
<dbReference type="Proteomes" id="UP000054770">
    <property type="component" value="Unassembled WGS sequence"/>
</dbReference>
<evidence type="ECO:0000313" key="2">
    <source>
        <dbReference type="EMBL" id="SAL83881.1"/>
    </source>
</evidence>
<comment type="caution">
    <text evidence="2">The sequence shown here is derived from an EMBL/GenBank/DDBJ whole genome shotgun (WGS) entry which is preliminary data.</text>
</comment>
<gene>
    <name evidence="2" type="ORF">AWB68_07081</name>
</gene>
<dbReference type="Gene3D" id="3.30.300.30">
    <property type="match status" value="1"/>
</dbReference>
<keyword evidence="3" id="KW-1185">Reference proteome</keyword>
<dbReference type="Gene3D" id="3.40.50.12780">
    <property type="entry name" value="N-terminal domain of ligase-like"/>
    <property type="match status" value="1"/>
</dbReference>
<evidence type="ECO:0000313" key="3">
    <source>
        <dbReference type="Proteomes" id="UP000054770"/>
    </source>
</evidence>
<dbReference type="InterPro" id="IPR042099">
    <property type="entry name" value="ANL_N_sf"/>
</dbReference>
<evidence type="ECO:0000256" key="1">
    <source>
        <dbReference type="ARBA" id="ARBA00006432"/>
    </source>
</evidence>
<dbReference type="RefSeq" id="WP_268810961.1">
    <property type="nucleotide sequence ID" value="NZ_FCON02000147.1"/>
</dbReference>
<dbReference type="PANTHER" id="PTHR22754">
    <property type="entry name" value="DISCO-INTERACTING PROTEIN 2 DIP2 -RELATED"/>
    <property type="match status" value="1"/>
</dbReference>
<dbReference type="EMBL" id="FCON02000147">
    <property type="protein sequence ID" value="SAL83881.1"/>
    <property type="molecule type" value="Genomic_DNA"/>
</dbReference>
<reference evidence="2" key="1">
    <citation type="submission" date="2016-01" db="EMBL/GenBank/DDBJ databases">
        <authorList>
            <person name="Peeters C."/>
        </authorList>
    </citation>
    <scope>NUCLEOTIDE SEQUENCE [LARGE SCALE GENOMIC DNA]</scope>
    <source>
        <strain evidence="2">LMG 22940</strain>
    </source>
</reference>
<dbReference type="AlphaFoldDB" id="A0A158KTY4"/>
<dbReference type="InterPro" id="IPR045851">
    <property type="entry name" value="AMP-bd_C_sf"/>
</dbReference>
<comment type="similarity">
    <text evidence="1">Belongs to the ATP-dependent AMP-binding enzyme family.</text>
</comment>
<name>A0A158KTY4_9BURK</name>
<sequence length="242" mass="26072">MFDDEPAIEIVGCGHVLTGSEMRIVDSADRELAERRVGRIEFRGTSAACGYYRNPAQTARLMRGGWLDTGDLGYLCDGELFIIGRVKDMIIRGGRHFFPSELEDTIGRLPGMRPGGVAVCGRPEPSSGTERLVILVEADDVDAGARSRLLTEINAATVALLGAPAEDIRFVAPHSILKTASGKIRHAATLDLLLSNDGRLPARATWRQILDITVASGNHSRSGARDGLRRLRMARIAGASSP</sequence>
<organism evidence="2 3">
    <name type="scientific">Caballeronia choica</name>
    <dbReference type="NCBI Taxonomy" id="326476"/>
    <lineage>
        <taxon>Bacteria</taxon>
        <taxon>Pseudomonadati</taxon>
        <taxon>Pseudomonadota</taxon>
        <taxon>Betaproteobacteria</taxon>
        <taxon>Burkholderiales</taxon>
        <taxon>Burkholderiaceae</taxon>
        <taxon>Caballeronia</taxon>
    </lineage>
</organism>
<dbReference type="GO" id="GO:0005886">
    <property type="term" value="C:plasma membrane"/>
    <property type="evidence" value="ECO:0007669"/>
    <property type="project" value="TreeGrafter"/>
</dbReference>
<dbReference type="GO" id="GO:0006633">
    <property type="term" value="P:fatty acid biosynthetic process"/>
    <property type="evidence" value="ECO:0007669"/>
    <property type="project" value="TreeGrafter"/>
</dbReference>
<accession>A0A158KTY4</accession>
<proteinExistence type="inferred from homology"/>